<dbReference type="Proteomes" id="UP000438429">
    <property type="component" value="Unassembled WGS sequence"/>
</dbReference>
<accession>A0A6A4SMY5</accession>
<gene>
    <name evidence="1" type="ORF">F2P81_014085</name>
</gene>
<protein>
    <submittedName>
        <fullName evidence="1">Uncharacterized protein</fullName>
    </submittedName>
</protein>
<evidence type="ECO:0000313" key="2">
    <source>
        <dbReference type="Proteomes" id="UP000438429"/>
    </source>
</evidence>
<name>A0A6A4SMY5_SCOMX</name>
<proteinExistence type="predicted"/>
<comment type="caution">
    <text evidence="1">The sequence shown here is derived from an EMBL/GenBank/DDBJ whole genome shotgun (WGS) entry which is preliminary data.</text>
</comment>
<reference evidence="1 2" key="1">
    <citation type="submission" date="2019-06" db="EMBL/GenBank/DDBJ databases">
        <title>Draft genomes of female and male turbot (Scophthalmus maximus).</title>
        <authorList>
            <person name="Xu H."/>
            <person name="Xu X.-W."/>
            <person name="Shao C."/>
            <person name="Chen S."/>
        </authorList>
    </citation>
    <scope>NUCLEOTIDE SEQUENCE [LARGE SCALE GENOMIC DNA]</scope>
    <source>
        <strain evidence="1">Ysfricsl-2016a</strain>
        <tissue evidence="1">Blood</tissue>
    </source>
</reference>
<dbReference type="EMBL" id="VEVO01000012">
    <property type="protein sequence ID" value="KAF0034019.1"/>
    <property type="molecule type" value="Genomic_DNA"/>
</dbReference>
<dbReference type="AlphaFoldDB" id="A0A6A4SMY5"/>
<organism evidence="1 2">
    <name type="scientific">Scophthalmus maximus</name>
    <name type="common">Turbot</name>
    <name type="synonym">Psetta maxima</name>
    <dbReference type="NCBI Taxonomy" id="52904"/>
    <lineage>
        <taxon>Eukaryota</taxon>
        <taxon>Metazoa</taxon>
        <taxon>Chordata</taxon>
        <taxon>Craniata</taxon>
        <taxon>Vertebrata</taxon>
        <taxon>Euteleostomi</taxon>
        <taxon>Actinopterygii</taxon>
        <taxon>Neopterygii</taxon>
        <taxon>Teleostei</taxon>
        <taxon>Neoteleostei</taxon>
        <taxon>Acanthomorphata</taxon>
        <taxon>Carangaria</taxon>
        <taxon>Pleuronectiformes</taxon>
        <taxon>Pleuronectoidei</taxon>
        <taxon>Scophthalmidae</taxon>
        <taxon>Scophthalmus</taxon>
    </lineage>
</organism>
<sequence>MNTNAELASAAQRQCQLQSQPINTFTVRRCAPSQLQNQHESIGRHNTTDFQVTTDRALTQPRIRRSPEPMSIDQLQKAESRLPRWPVVFCGDICGSTTVEDFLLHCSNIF</sequence>
<evidence type="ECO:0000313" key="1">
    <source>
        <dbReference type="EMBL" id="KAF0034019.1"/>
    </source>
</evidence>